<keyword evidence="2" id="KW-0472">Membrane</keyword>
<evidence type="ECO:0000256" key="2">
    <source>
        <dbReference type="SAM" id="Phobius"/>
    </source>
</evidence>
<proteinExistence type="predicted"/>
<dbReference type="EMBL" id="CP012150">
    <property type="protein sequence ID" value="AKS36153.1"/>
    <property type="molecule type" value="Genomic_DNA"/>
</dbReference>
<keyword evidence="2" id="KW-1133">Transmembrane helix</keyword>
<sequence>MRPTPPGSEPPSHTFSPPSGGPSGYPASAYPSQSWQQPKSPKRGNGWKWALGTVALVAVIGVTAAVTSIVVHKEGGGGSQSAQAPTPADRGTSADIASADDTRPVGVIIEDPSCAAATPILETRAAAQRNGWDRRDPSVPVTAWSPETRAQYEAVAQSMLLSADQLIPVAKLTPHRVMRELYEQIIAYSRAYAESVSAYQPEENAALVSTNASTAVSLICAAIKNGSAAARGPLTVQAPARSDLQEAGDGANPARFLTEPNPECAAWEKALNEFDNNTVQWRAIPADIPAGDWTPEQKSITKAVIPVMRRLASQQVGSGEQSGNALWQDFADLSAQYRLAYAEALPTYVASDDALSAVSLRLGSMVNAACRLVER</sequence>
<accession>A0A0K0XFG8</accession>
<reference evidence="3 4" key="1">
    <citation type="submission" date="2015-07" db="EMBL/GenBank/DDBJ databases">
        <title>Complete genome sequence of Mycobacterium goodii X7B, a facultative thermophilic biodesulfurizing bacterium.</title>
        <authorList>
            <person name="Yu B."/>
            <person name="Li F."/>
            <person name="Xu P."/>
        </authorList>
    </citation>
    <scope>NUCLEOTIDE SEQUENCE [LARGE SCALE GENOMIC DNA]</scope>
    <source>
        <strain evidence="3 4">X7B</strain>
    </source>
</reference>
<evidence type="ECO:0000313" key="3">
    <source>
        <dbReference type="EMBL" id="AKS36153.1"/>
    </source>
</evidence>
<dbReference type="PATRIC" id="fig|134601.6.peg.1500"/>
<dbReference type="AlphaFoldDB" id="A0A0K0XFG8"/>
<feature type="transmembrane region" description="Helical" evidence="2">
    <location>
        <begin position="49"/>
        <end position="71"/>
    </location>
</feature>
<evidence type="ECO:0000313" key="4">
    <source>
        <dbReference type="Proteomes" id="UP000062255"/>
    </source>
</evidence>
<feature type="region of interest" description="Disordered" evidence="1">
    <location>
        <begin position="1"/>
        <end position="43"/>
    </location>
</feature>
<dbReference type="STRING" id="134601.AFA91_07230"/>
<name>A0A0K0XFG8_MYCGD</name>
<organism evidence="3 4">
    <name type="scientific">Mycolicibacterium goodii</name>
    <name type="common">Mycobacterium goodii</name>
    <dbReference type="NCBI Taxonomy" id="134601"/>
    <lineage>
        <taxon>Bacteria</taxon>
        <taxon>Bacillati</taxon>
        <taxon>Actinomycetota</taxon>
        <taxon>Actinomycetes</taxon>
        <taxon>Mycobacteriales</taxon>
        <taxon>Mycobacteriaceae</taxon>
        <taxon>Mycolicibacterium</taxon>
    </lineage>
</organism>
<evidence type="ECO:0000256" key="1">
    <source>
        <dbReference type="SAM" id="MobiDB-lite"/>
    </source>
</evidence>
<protein>
    <submittedName>
        <fullName evidence="3">Uncharacterized protein</fullName>
    </submittedName>
</protein>
<feature type="region of interest" description="Disordered" evidence="1">
    <location>
        <begin position="74"/>
        <end position="102"/>
    </location>
</feature>
<dbReference type="Proteomes" id="UP000062255">
    <property type="component" value="Chromosome"/>
</dbReference>
<gene>
    <name evidence="3" type="ORF">AFA91_07230</name>
</gene>
<keyword evidence="2" id="KW-0812">Transmembrane</keyword>
<dbReference type="KEGG" id="mgo:AFA91_07230"/>